<dbReference type="PRINTS" id="PR00700">
    <property type="entry name" value="PRTYPHPHTASE"/>
</dbReference>
<organism evidence="17 18">
    <name type="scientific">Holothuria leucospilota</name>
    <name type="common">Black long sea cucumber</name>
    <name type="synonym">Mertensiothuria leucospilota</name>
    <dbReference type="NCBI Taxonomy" id="206669"/>
    <lineage>
        <taxon>Eukaryota</taxon>
        <taxon>Metazoa</taxon>
        <taxon>Echinodermata</taxon>
        <taxon>Eleutherozoa</taxon>
        <taxon>Echinozoa</taxon>
        <taxon>Holothuroidea</taxon>
        <taxon>Aspidochirotacea</taxon>
        <taxon>Aspidochirotida</taxon>
        <taxon>Holothuriidae</taxon>
        <taxon>Holothuria</taxon>
    </lineage>
</organism>
<feature type="domain" description="Fibronectin type-III" evidence="16">
    <location>
        <begin position="57"/>
        <end position="149"/>
    </location>
</feature>
<evidence type="ECO:0000256" key="8">
    <source>
        <dbReference type="ARBA" id="ARBA00022989"/>
    </source>
</evidence>
<feature type="domain" description="Tyrosine-protein phosphatase" evidence="14">
    <location>
        <begin position="2016"/>
        <end position="2272"/>
    </location>
</feature>
<keyword evidence="18" id="KW-1185">Reference proteome</keyword>
<dbReference type="Pfam" id="PF18861">
    <property type="entry name" value="PTP_tm"/>
    <property type="match status" value="1"/>
</dbReference>
<comment type="subcellular location">
    <subcellularLocation>
        <location evidence="1">Membrane</location>
        <topology evidence="1">Single-pass type I membrane protein</topology>
    </subcellularLocation>
</comment>
<keyword evidence="3 13" id="KW-0812">Transmembrane</keyword>
<evidence type="ECO:0000256" key="2">
    <source>
        <dbReference type="ARBA" id="ARBA00013064"/>
    </source>
</evidence>
<sequence>MLQVLLTYFKSSTGDTTTMATEATTAVGPPIEDATTTVTTEIPTTLEPTTPSPELKPPGNVNVTDVPSNNTVFTVSWDDDQDSRLTVTYNIIVNTTDGTETQTFPDVTSVYTVTGRTPGQEYSVTVVVVDRDSSREKPGDVKTITLQPNIVENLRRQNSSTTSVTAVWSPPSKGVFDSYNISCSNGTADPETIQAGEILKASCNDVMPGRLHTITVATISGSRSNSDDENIWSKPNTVQDLEGVAVTNDSVSVTWSLPYDHIDSYFYIVDCSEGTADNDNITDGKTISATCSPVTAGSLVTVTVTTYSGLESNADSTTVRAKPNSVDTLGEDSATINSVTASWLRPDGEVTQYNISCSDGNPEKSVVMDDDTSAEYNATCQNISKPGTECTVTVTSVSDTVAGDSRSIKITAYPIPPDLVEGASTETSISVEWKEPNSVVDFYIIECSNGTASPSNITATDGILTASCTGLTSPGDLYSISVQSQSNDKLSDAATESINALPENVTLVKSPSLVDTVSATWERPRGVFEQFYVQCAPTDNAVPLEDVIPYDQDASSYAANCSVFIPGDVYNMTVISRSGNQNSSASTIELRALPECLEPFAVENISTDAVKLILYMSERGQDGGCICTSIIVIVQTDGIDSYEVNATYDEITTYEENVTDGNFILVKDLTPGECYIFTCTVASYEIESSPKSIQQCTLPEAVDSFTVEEVTTTTVELQWTMKNSCKNDSCVWSSFDVSHNPYFFEKNVPQNERSTTFTSLTPGESYTFTIIVLSEDEESSPVTVVDRTEPNIVQNLTQQDSSTTSVTAVWSPPLNSVFDSYDISCSSGTAVPVTIQAGETRKASCTGVASGRLETITVTTVSGSRSNSDDLGIWSKPNIVQDLEEDVVTTNSVSVKWNQSDDHIDSYYYIVSCSEGFADNENVTDGTTTATCSPVTAGSLVTVTVTTYSGLESNADSTTVRAKPNSVDELDEDSATINSVTASWKKPDGEVMQYNVSCTECTVTVTSFSDTVAGDSRSIRITTYPIPPVLLEAASTETSISVEWQKPDSVVDYYIIECPNGTASPSNITATDGLLTASCTGLTSPGALYSISVQSQSNDKLSDAATEVINALPASVTLMKSPSLVDTVSATWARPVGEFDLFNIQCEPVLNSNPLEDVIHYIASSYGADCNVSIPGDLYTMTVVSRSGNQNSSPSTLELRALPEAVDSFTVEDVTTNMVELQWTMKNRCEDGGCVWSSFYVSHVPEFSEEIVPGNENSTIFVSLTPGESYTFRITVLSEEEESSPETVVERTIPESVDKFNVSRYSTDFVELYWTIKEICNDSGCVWDSYNLTYTPDGDPEEQQPGPPLDSADLSTSVTNLTPGENYNFSIIAVSGEKGSSPRWFIQRTKPETVEEFSVTSHLTEMVTLSWTIKAMCEDGGCVWDAYSILYTASSDTGGTPLEESRNSLATEIEINELTPGESYDFSITVISGEEESVPERVVQRTLPESVYNFTVTAYSNNHVTLSWTMTEKCENNDCVWTSFQISYNSIREDGIAKGKRSASIDSLRPGAEYTFDIIVISYNEFSTSKNTTQRLRPNNVGELRVPSDYSDQIVVEWDKPYGDVSGYDTTISGTDGYSDIKHVAIPEVTYPGLTPGEYYNVTVCTRSYKETCTEVSSKLGIRTVPALPSAPAAVSLTATSISSVELTFQEPEDPNGIIMKYIISYTGTKDGDGNEHTGDKEVEVTDPDQQEFSETFNNLWPGFTYEFRVSAENEAGEGPERTAEVALGQEEPEKITVQPDEVASSDSTGTEIRTFTLQFSSGLFSHCNGELKNYSVFVVENDGNETIGDPPRSYEEAQKQKRLPVYLATAEKTYPFPPDYSSCTSQRKKRQTPDSVEVVIGDGNCIEMSDKDYCNGELHGNREYKVMYRACNDVGCSDSPYSEIIKTELNNASWLVPLIFILVVLICALAIFVVWKERQQPGIITNHFKRPKSGIDNRGFDHDKPMRRQGDNRPVKLAEFGQFLEDMSRDSDYLFSEEYNDLRPIGKNQSTDAAQLEVNRVKNRFSNILPYDHTRVTLSPVDDEEGSDYINANYMLGYKSQREYIACQGPLQSTEEDMWRLVWEQGASIIVMVTQLMENGKIKCHQYWPDEGEGPVRYGEIVVNPMKVQKEQLWTIRKFQITKGPVTRTVTHFNFIAWPDHGVPERPDDLIKFVQAVRECKKMDGKPVVVHCSAGVGRTGTFISLDHLMSAMKEKDEVDIYGMVRSMRMNRCMMVQTESQYIFIHQCVMALLEGSVENDAVYENVNGNGYFSEALI</sequence>
<feature type="transmembrane region" description="Helical" evidence="13">
    <location>
        <begin position="1935"/>
        <end position="1956"/>
    </location>
</feature>
<comment type="catalytic activity">
    <reaction evidence="11">
        <text>O-phospho-L-tyrosyl-[protein] + H2O = L-tyrosyl-[protein] + phosphate</text>
        <dbReference type="Rhea" id="RHEA:10684"/>
        <dbReference type="Rhea" id="RHEA-COMP:10136"/>
        <dbReference type="Rhea" id="RHEA-COMP:20101"/>
        <dbReference type="ChEBI" id="CHEBI:15377"/>
        <dbReference type="ChEBI" id="CHEBI:43474"/>
        <dbReference type="ChEBI" id="CHEBI:46858"/>
        <dbReference type="ChEBI" id="CHEBI:61978"/>
        <dbReference type="EC" id="3.1.3.48"/>
    </reaction>
</comment>
<dbReference type="PROSITE" id="PS50853">
    <property type="entry name" value="FN3"/>
    <property type="match status" value="10"/>
</dbReference>
<feature type="domain" description="Fibronectin type-III" evidence="16">
    <location>
        <begin position="322"/>
        <end position="418"/>
    </location>
</feature>
<evidence type="ECO:0000256" key="7">
    <source>
        <dbReference type="ARBA" id="ARBA00022912"/>
    </source>
</evidence>
<comment type="caution">
    <text evidence="17">The sequence shown here is derived from an EMBL/GenBank/DDBJ whole genome shotgun (WGS) entry which is preliminary data.</text>
</comment>
<evidence type="ECO:0000256" key="5">
    <source>
        <dbReference type="ARBA" id="ARBA00022737"/>
    </source>
</evidence>
<dbReference type="InterPro" id="IPR036116">
    <property type="entry name" value="FN3_sf"/>
</dbReference>
<feature type="domain" description="Fibronectin type-III" evidence="16">
    <location>
        <begin position="1577"/>
        <end position="1667"/>
    </location>
</feature>
<dbReference type="InterPro" id="IPR003961">
    <property type="entry name" value="FN3_dom"/>
</dbReference>
<feature type="domain" description="Fibronectin type-III" evidence="16">
    <location>
        <begin position="1671"/>
        <end position="1772"/>
    </location>
</feature>
<dbReference type="OrthoDB" id="10051103at2759"/>
<dbReference type="PROSITE" id="PS50055">
    <property type="entry name" value="TYR_PHOSPHATASE_PTP"/>
    <property type="match status" value="1"/>
</dbReference>
<evidence type="ECO:0000256" key="12">
    <source>
        <dbReference type="SAM" id="MobiDB-lite"/>
    </source>
</evidence>
<keyword evidence="6" id="KW-0378">Hydrolase</keyword>
<dbReference type="SMART" id="SM00194">
    <property type="entry name" value="PTPc"/>
    <property type="match status" value="1"/>
</dbReference>
<dbReference type="InterPro" id="IPR000387">
    <property type="entry name" value="Tyr_Pase_dom"/>
</dbReference>
<evidence type="ECO:0000259" key="14">
    <source>
        <dbReference type="PROSITE" id="PS50055"/>
    </source>
</evidence>
<evidence type="ECO:0000256" key="6">
    <source>
        <dbReference type="ARBA" id="ARBA00022801"/>
    </source>
</evidence>
<keyword evidence="5" id="KW-0677">Repeat</keyword>
<keyword evidence="4" id="KW-0732">Signal</keyword>
<dbReference type="InterPro" id="IPR041201">
    <property type="entry name" value="PTPRJ_TM"/>
</dbReference>
<dbReference type="GO" id="GO:0032502">
    <property type="term" value="P:developmental process"/>
    <property type="evidence" value="ECO:0007669"/>
    <property type="project" value="UniProtKB-ARBA"/>
</dbReference>
<dbReference type="Pfam" id="PF00102">
    <property type="entry name" value="Y_phosphatase"/>
    <property type="match status" value="1"/>
</dbReference>
<dbReference type="CDD" id="cd00063">
    <property type="entry name" value="FN3"/>
    <property type="match status" value="7"/>
</dbReference>
<accession>A0A9Q1H3W8</accession>
<evidence type="ECO:0000256" key="10">
    <source>
        <dbReference type="ARBA" id="ARBA00023180"/>
    </source>
</evidence>
<dbReference type="SMART" id="SM00404">
    <property type="entry name" value="PTPc_motif"/>
    <property type="match status" value="1"/>
</dbReference>
<dbReference type="SUPFAM" id="SSF49265">
    <property type="entry name" value="Fibronectin type III"/>
    <property type="match status" value="11"/>
</dbReference>
<dbReference type="FunFam" id="3.90.190.10:FF:000009">
    <property type="entry name" value="Receptor-type tyrosine-protein phosphatase beta"/>
    <property type="match status" value="1"/>
</dbReference>
<evidence type="ECO:0000256" key="3">
    <source>
        <dbReference type="ARBA" id="ARBA00022692"/>
    </source>
</evidence>
<evidence type="ECO:0000256" key="11">
    <source>
        <dbReference type="ARBA" id="ARBA00051722"/>
    </source>
</evidence>
<dbReference type="InterPro" id="IPR013783">
    <property type="entry name" value="Ig-like_fold"/>
</dbReference>
<dbReference type="Pfam" id="PF00041">
    <property type="entry name" value="fn3"/>
    <property type="match status" value="6"/>
</dbReference>
<dbReference type="InterPro" id="IPR050713">
    <property type="entry name" value="RTP_Phos/Ushers"/>
</dbReference>
<evidence type="ECO:0000256" key="13">
    <source>
        <dbReference type="SAM" id="Phobius"/>
    </source>
</evidence>
<name>A0A9Q1H3W8_HOLLE</name>
<evidence type="ECO:0000259" key="15">
    <source>
        <dbReference type="PROSITE" id="PS50056"/>
    </source>
</evidence>
<dbReference type="InterPro" id="IPR016130">
    <property type="entry name" value="Tyr_Pase_AS"/>
</dbReference>
<dbReference type="PROSITE" id="PS50056">
    <property type="entry name" value="TYR_PHOSPHATASE_2"/>
    <property type="match status" value="1"/>
</dbReference>
<dbReference type="EMBL" id="JAIZAY010000012">
    <property type="protein sequence ID" value="KAJ8031933.1"/>
    <property type="molecule type" value="Genomic_DNA"/>
</dbReference>
<dbReference type="SUPFAM" id="SSF52799">
    <property type="entry name" value="(Phosphotyrosine protein) phosphatases II"/>
    <property type="match status" value="1"/>
</dbReference>
<dbReference type="PROSITE" id="PS00383">
    <property type="entry name" value="TYR_PHOSPHATASE_1"/>
    <property type="match status" value="1"/>
</dbReference>
<dbReference type="Proteomes" id="UP001152320">
    <property type="component" value="Chromosome 12"/>
</dbReference>
<reference evidence="17" key="1">
    <citation type="submission" date="2021-10" db="EMBL/GenBank/DDBJ databases">
        <title>Tropical sea cucumber genome reveals ecological adaptation and Cuvierian tubules defense mechanism.</title>
        <authorList>
            <person name="Chen T."/>
        </authorList>
    </citation>
    <scope>NUCLEOTIDE SEQUENCE</scope>
    <source>
        <strain evidence="17">Nanhai2018</strain>
        <tissue evidence="17">Muscle</tissue>
    </source>
</reference>
<feature type="domain" description="Fibronectin type-III" evidence="16">
    <location>
        <begin position="701"/>
        <end position="792"/>
    </location>
</feature>
<feature type="domain" description="Fibronectin type-III" evidence="16">
    <location>
        <begin position="150"/>
        <end position="243"/>
    </location>
</feature>
<evidence type="ECO:0000256" key="1">
    <source>
        <dbReference type="ARBA" id="ARBA00004479"/>
    </source>
</evidence>
<dbReference type="PANTHER" id="PTHR46957:SF3">
    <property type="entry name" value="CYTOKINE RECEPTOR"/>
    <property type="match status" value="1"/>
</dbReference>
<dbReference type="Gene3D" id="2.60.40.10">
    <property type="entry name" value="Immunoglobulins"/>
    <property type="match status" value="15"/>
</dbReference>
<feature type="region of interest" description="Disordered" evidence="12">
    <location>
        <begin position="1336"/>
        <end position="1355"/>
    </location>
</feature>
<dbReference type="InterPro" id="IPR000242">
    <property type="entry name" value="PTP_cat"/>
</dbReference>
<feature type="domain" description="Tyrosine specific protein phosphatases" evidence="15">
    <location>
        <begin position="2189"/>
        <end position="2263"/>
    </location>
</feature>
<gene>
    <name evidence="17" type="ORF">HOLleu_25301</name>
</gene>
<evidence type="ECO:0000259" key="16">
    <source>
        <dbReference type="PROSITE" id="PS50853"/>
    </source>
</evidence>
<dbReference type="GO" id="GO:0016020">
    <property type="term" value="C:membrane"/>
    <property type="evidence" value="ECO:0007669"/>
    <property type="project" value="UniProtKB-SubCell"/>
</dbReference>
<evidence type="ECO:0000256" key="9">
    <source>
        <dbReference type="ARBA" id="ARBA00023136"/>
    </source>
</evidence>
<dbReference type="GO" id="GO:0004725">
    <property type="term" value="F:protein tyrosine phosphatase activity"/>
    <property type="evidence" value="ECO:0007669"/>
    <property type="project" value="UniProtKB-EC"/>
</dbReference>
<protein>
    <recommendedName>
        <fullName evidence="2">protein-tyrosine-phosphatase</fullName>
        <ecNumber evidence="2">3.1.3.48</ecNumber>
    </recommendedName>
</protein>
<keyword evidence="8 13" id="KW-1133">Transmembrane helix</keyword>
<keyword evidence="7" id="KW-0904">Protein phosphatase</keyword>
<feature type="domain" description="Fibronectin type-III" evidence="16">
    <location>
        <begin position="501"/>
        <end position="596"/>
    </location>
</feature>
<keyword evidence="9 13" id="KW-0472">Membrane</keyword>
<evidence type="ECO:0000313" key="17">
    <source>
        <dbReference type="EMBL" id="KAJ8031933.1"/>
    </source>
</evidence>
<dbReference type="Gene3D" id="3.90.190.10">
    <property type="entry name" value="Protein tyrosine phosphatase superfamily"/>
    <property type="match status" value="1"/>
</dbReference>
<keyword evidence="10" id="KW-0325">Glycoprotein</keyword>
<proteinExistence type="predicted"/>
<evidence type="ECO:0000313" key="18">
    <source>
        <dbReference type="Proteomes" id="UP001152320"/>
    </source>
</evidence>
<feature type="domain" description="Fibronectin type-III" evidence="16">
    <location>
        <begin position="1205"/>
        <end position="1296"/>
    </location>
</feature>
<feature type="domain" description="Fibronectin type-III" evidence="16">
    <location>
        <begin position="1390"/>
        <end position="1490"/>
    </location>
</feature>
<feature type="domain" description="Fibronectin type-III" evidence="16">
    <location>
        <begin position="1024"/>
        <end position="1115"/>
    </location>
</feature>
<dbReference type="PANTHER" id="PTHR46957">
    <property type="entry name" value="CYTOKINE RECEPTOR"/>
    <property type="match status" value="1"/>
</dbReference>
<dbReference type="InterPro" id="IPR029021">
    <property type="entry name" value="Prot-tyrosine_phosphatase-like"/>
</dbReference>
<evidence type="ECO:0000256" key="4">
    <source>
        <dbReference type="ARBA" id="ARBA00022729"/>
    </source>
</evidence>
<dbReference type="EC" id="3.1.3.48" evidence="2"/>
<dbReference type="SMART" id="SM00060">
    <property type="entry name" value="FN3"/>
    <property type="match status" value="17"/>
</dbReference>
<dbReference type="InterPro" id="IPR003595">
    <property type="entry name" value="Tyr_Pase_cat"/>
</dbReference>